<reference evidence="2" key="1">
    <citation type="journal article" date="2023" name="Front. Plant Sci.">
        <title>Chromosomal-level genome assembly of Melastoma candidum provides insights into trichome evolution.</title>
        <authorList>
            <person name="Zhong Y."/>
            <person name="Wu W."/>
            <person name="Sun C."/>
            <person name="Zou P."/>
            <person name="Liu Y."/>
            <person name="Dai S."/>
            <person name="Zhou R."/>
        </authorList>
    </citation>
    <scope>NUCLEOTIDE SEQUENCE [LARGE SCALE GENOMIC DNA]</scope>
</reference>
<name>A0ACB9MBR4_9MYRT</name>
<keyword evidence="2" id="KW-1185">Reference proteome</keyword>
<sequence>MIRFPSLTLILHDHRRRQPNKHPTRLLHTSKFPLFEAGKQLLLVMKGTSSFLDPLNRVPALRNEKLLTEPTHYLTRRNPSFRVNPDRKVNSTSIPTPSIASDEQFKTNSPSKKSGKEKERENLQFFYLICRDAPGRMGWGRRRRFQRGKNKTRTQPPRTPIAIARAILGGRKV</sequence>
<proteinExistence type="predicted"/>
<evidence type="ECO:0000313" key="1">
    <source>
        <dbReference type="EMBL" id="KAI4320996.1"/>
    </source>
</evidence>
<protein>
    <submittedName>
        <fullName evidence="1">Uncharacterized protein</fullName>
    </submittedName>
</protein>
<accession>A0ACB9MBR4</accession>
<organism evidence="1 2">
    <name type="scientific">Melastoma candidum</name>
    <dbReference type="NCBI Taxonomy" id="119954"/>
    <lineage>
        <taxon>Eukaryota</taxon>
        <taxon>Viridiplantae</taxon>
        <taxon>Streptophyta</taxon>
        <taxon>Embryophyta</taxon>
        <taxon>Tracheophyta</taxon>
        <taxon>Spermatophyta</taxon>
        <taxon>Magnoliopsida</taxon>
        <taxon>eudicotyledons</taxon>
        <taxon>Gunneridae</taxon>
        <taxon>Pentapetalae</taxon>
        <taxon>rosids</taxon>
        <taxon>malvids</taxon>
        <taxon>Myrtales</taxon>
        <taxon>Melastomataceae</taxon>
        <taxon>Melastomatoideae</taxon>
        <taxon>Melastomateae</taxon>
        <taxon>Melastoma</taxon>
    </lineage>
</organism>
<gene>
    <name evidence="1" type="ORF">MLD38_034421</name>
</gene>
<dbReference type="Proteomes" id="UP001057402">
    <property type="component" value="Chromosome 10"/>
</dbReference>
<dbReference type="EMBL" id="CM042889">
    <property type="protein sequence ID" value="KAI4320996.1"/>
    <property type="molecule type" value="Genomic_DNA"/>
</dbReference>
<evidence type="ECO:0000313" key="2">
    <source>
        <dbReference type="Proteomes" id="UP001057402"/>
    </source>
</evidence>
<comment type="caution">
    <text evidence="1">The sequence shown here is derived from an EMBL/GenBank/DDBJ whole genome shotgun (WGS) entry which is preliminary data.</text>
</comment>